<dbReference type="CDD" id="cd06171">
    <property type="entry name" value="Sigma70_r4"/>
    <property type="match status" value="1"/>
</dbReference>
<keyword evidence="4" id="KW-0804">Transcription</keyword>
<dbReference type="EMBL" id="JACHMN010000001">
    <property type="protein sequence ID" value="MBB5867657.1"/>
    <property type="molecule type" value="Genomic_DNA"/>
</dbReference>
<feature type="domain" description="RNA polymerase sigma-70 region 4" evidence="6">
    <location>
        <begin position="232"/>
        <end position="280"/>
    </location>
</feature>
<keyword evidence="2" id="KW-0731">Sigma factor</keyword>
<dbReference type="InterPro" id="IPR014284">
    <property type="entry name" value="RNA_pol_sigma-70_dom"/>
</dbReference>
<evidence type="ECO:0000256" key="4">
    <source>
        <dbReference type="ARBA" id="ARBA00023163"/>
    </source>
</evidence>
<protein>
    <submittedName>
        <fullName evidence="7">RNA polymerase sigma-B factor</fullName>
    </submittedName>
</protein>
<dbReference type="GO" id="GO:0006352">
    <property type="term" value="P:DNA-templated transcription initiation"/>
    <property type="evidence" value="ECO:0007669"/>
    <property type="project" value="InterPro"/>
</dbReference>
<dbReference type="InterPro" id="IPR036388">
    <property type="entry name" value="WH-like_DNA-bd_sf"/>
</dbReference>
<dbReference type="InterPro" id="IPR014322">
    <property type="entry name" value="RNA_pol_sigma-B/F/G"/>
</dbReference>
<organism evidence="7 8">
    <name type="scientific">Allocatelliglobosispora scoriae</name>
    <dbReference type="NCBI Taxonomy" id="643052"/>
    <lineage>
        <taxon>Bacteria</taxon>
        <taxon>Bacillati</taxon>
        <taxon>Actinomycetota</taxon>
        <taxon>Actinomycetes</taxon>
        <taxon>Micromonosporales</taxon>
        <taxon>Micromonosporaceae</taxon>
        <taxon>Allocatelliglobosispora</taxon>
    </lineage>
</organism>
<accession>A0A841BEZ6</accession>
<dbReference type="NCBIfam" id="TIGR02937">
    <property type="entry name" value="sigma70-ECF"/>
    <property type="match status" value="1"/>
</dbReference>
<dbReference type="NCBIfam" id="TIGR02980">
    <property type="entry name" value="SigBFG"/>
    <property type="match status" value="1"/>
</dbReference>
<dbReference type="GO" id="GO:0003677">
    <property type="term" value="F:DNA binding"/>
    <property type="evidence" value="ECO:0007669"/>
    <property type="project" value="UniProtKB-KW"/>
</dbReference>
<dbReference type="InterPro" id="IPR007627">
    <property type="entry name" value="RNA_pol_sigma70_r2"/>
</dbReference>
<dbReference type="Gene3D" id="1.10.10.10">
    <property type="entry name" value="Winged helix-like DNA-binding domain superfamily/Winged helix DNA-binding domain"/>
    <property type="match status" value="2"/>
</dbReference>
<dbReference type="PANTHER" id="PTHR30385">
    <property type="entry name" value="SIGMA FACTOR F FLAGELLAR"/>
    <property type="match status" value="1"/>
</dbReference>
<dbReference type="InterPro" id="IPR000943">
    <property type="entry name" value="RNA_pol_sigma70"/>
</dbReference>
<dbReference type="InterPro" id="IPR007630">
    <property type="entry name" value="RNA_pol_sigma70_r4"/>
</dbReference>
<dbReference type="SUPFAM" id="SSF88659">
    <property type="entry name" value="Sigma3 and sigma4 domains of RNA polymerase sigma factors"/>
    <property type="match status" value="2"/>
</dbReference>
<name>A0A841BEZ6_9ACTN</name>
<keyword evidence="3" id="KW-0238">DNA-binding</keyword>
<gene>
    <name evidence="7" type="ORF">F4553_001036</name>
</gene>
<evidence type="ECO:0000256" key="1">
    <source>
        <dbReference type="ARBA" id="ARBA00023015"/>
    </source>
</evidence>
<dbReference type="PRINTS" id="PR00046">
    <property type="entry name" value="SIGMA70FCT"/>
</dbReference>
<dbReference type="InterPro" id="IPR013325">
    <property type="entry name" value="RNA_pol_sigma_r2"/>
</dbReference>
<dbReference type="GO" id="GO:0016987">
    <property type="term" value="F:sigma factor activity"/>
    <property type="evidence" value="ECO:0007669"/>
    <property type="project" value="UniProtKB-KW"/>
</dbReference>
<evidence type="ECO:0000256" key="3">
    <source>
        <dbReference type="ARBA" id="ARBA00023125"/>
    </source>
</evidence>
<evidence type="ECO:0000259" key="6">
    <source>
        <dbReference type="Pfam" id="PF04545"/>
    </source>
</evidence>
<dbReference type="Pfam" id="PF04545">
    <property type="entry name" value="Sigma70_r4"/>
    <property type="match status" value="1"/>
</dbReference>
<reference evidence="7 8" key="1">
    <citation type="submission" date="2020-08" db="EMBL/GenBank/DDBJ databases">
        <title>Sequencing the genomes of 1000 actinobacteria strains.</title>
        <authorList>
            <person name="Klenk H.-P."/>
        </authorList>
    </citation>
    <scope>NUCLEOTIDE SEQUENCE [LARGE SCALE GENOMIC DNA]</scope>
    <source>
        <strain evidence="7 8">DSM 45362</strain>
    </source>
</reference>
<sequence length="287" mass="31302">MSTQTGHAVGTEAVTVEPAVSSGATAGHPLQTAFARDEHVEISLLTLLSTLPAGHPERLDIRNRLIMLYAPLAKHFARRMCHSEESLEDIQQVAMIGLIKAVDGFDLQRGVAFTAYASPTIIGEIKRYFRDKGWSLRVPRRLKELKSEIAKALEVLSQRDGVRPGVPELAEYLGASQEDVAIGLELGTAQRAISLQTVIGSAAGQPIELGELLGGDDPALDSVESRMLLRDALAKLGDRERKMIALRFLDNRTQTEIAETLGISQMHVSRLLTKALAKLRTELEHSA</sequence>
<evidence type="ECO:0000313" key="7">
    <source>
        <dbReference type="EMBL" id="MBB5867657.1"/>
    </source>
</evidence>
<keyword evidence="1" id="KW-0805">Transcription regulation</keyword>
<comment type="caution">
    <text evidence="7">The sequence shown here is derived from an EMBL/GenBank/DDBJ whole genome shotgun (WGS) entry which is preliminary data.</text>
</comment>
<dbReference type="Proteomes" id="UP000587527">
    <property type="component" value="Unassembled WGS sequence"/>
</dbReference>
<dbReference type="Pfam" id="PF04542">
    <property type="entry name" value="Sigma70_r2"/>
    <property type="match status" value="1"/>
</dbReference>
<proteinExistence type="predicted"/>
<dbReference type="PANTHER" id="PTHR30385:SF4">
    <property type="entry name" value="RNA POLYMERASE SIGMA-E FACTOR"/>
    <property type="match status" value="1"/>
</dbReference>
<keyword evidence="8" id="KW-1185">Reference proteome</keyword>
<evidence type="ECO:0000259" key="5">
    <source>
        <dbReference type="Pfam" id="PF04542"/>
    </source>
</evidence>
<dbReference type="Gene3D" id="1.20.120.1810">
    <property type="match status" value="1"/>
</dbReference>
<dbReference type="AlphaFoldDB" id="A0A841BEZ6"/>
<dbReference type="SUPFAM" id="SSF88946">
    <property type="entry name" value="Sigma2 domain of RNA polymerase sigma factors"/>
    <property type="match status" value="1"/>
</dbReference>
<dbReference type="InterPro" id="IPR013324">
    <property type="entry name" value="RNA_pol_sigma_r3/r4-like"/>
</dbReference>
<feature type="domain" description="RNA polymerase sigma-70 region 2" evidence="5">
    <location>
        <begin position="65"/>
        <end position="134"/>
    </location>
</feature>
<dbReference type="RefSeq" id="WP_184832665.1">
    <property type="nucleotide sequence ID" value="NZ_JACHMN010000001.1"/>
</dbReference>
<evidence type="ECO:0000313" key="8">
    <source>
        <dbReference type="Proteomes" id="UP000587527"/>
    </source>
</evidence>
<evidence type="ECO:0000256" key="2">
    <source>
        <dbReference type="ARBA" id="ARBA00023082"/>
    </source>
</evidence>